<dbReference type="InterPro" id="IPR038322">
    <property type="entry name" value="Pex19_C_sf"/>
</dbReference>
<organism evidence="2 3">
    <name type="scientific">Lipomyces tetrasporus</name>
    <dbReference type="NCBI Taxonomy" id="54092"/>
    <lineage>
        <taxon>Eukaryota</taxon>
        <taxon>Fungi</taxon>
        <taxon>Dikarya</taxon>
        <taxon>Ascomycota</taxon>
        <taxon>Saccharomycotina</taxon>
        <taxon>Lipomycetes</taxon>
        <taxon>Lipomycetales</taxon>
        <taxon>Lipomycetaceae</taxon>
        <taxon>Lipomyces</taxon>
    </lineage>
</organism>
<name>A0AAD7VPQ1_9ASCO</name>
<dbReference type="Gene3D" id="1.20.120.900">
    <property type="entry name" value="Pex19, mPTS binding domain"/>
    <property type="match status" value="1"/>
</dbReference>
<accession>A0AAD7VPQ1</accession>
<protein>
    <submittedName>
        <fullName evidence="2">Pex19 protein family-domain-containing protein</fullName>
    </submittedName>
</protein>
<gene>
    <name evidence="2" type="ORF">POJ06DRAFT_227683</name>
</gene>
<feature type="compositionally biased region" description="Low complexity" evidence="1">
    <location>
        <begin position="111"/>
        <end position="128"/>
    </location>
</feature>
<feature type="region of interest" description="Disordered" evidence="1">
    <location>
        <begin position="280"/>
        <end position="319"/>
    </location>
</feature>
<evidence type="ECO:0000313" key="3">
    <source>
        <dbReference type="Proteomes" id="UP001217417"/>
    </source>
</evidence>
<evidence type="ECO:0000256" key="1">
    <source>
        <dbReference type="SAM" id="MobiDB-lite"/>
    </source>
</evidence>
<proteinExistence type="predicted"/>
<dbReference type="EMBL" id="JARPMG010000011">
    <property type="protein sequence ID" value="KAJ8097418.1"/>
    <property type="molecule type" value="Genomic_DNA"/>
</dbReference>
<dbReference type="RefSeq" id="XP_056040868.1">
    <property type="nucleotide sequence ID" value="XM_056185750.1"/>
</dbReference>
<dbReference type="Pfam" id="PF04614">
    <property type="entry name" value="Pex19"/>
    <property type="match status" value="1"/>
</dbReference>
<dbReference type="GO" id="GO:0005778">
    <property type="term" value="C:peroxisomal membrane"/>
    <property type="evidence" value="ECO:0007669"/>
    <property type="project" value="TreeGrafter"/>
</dbReference>
<dbReference type="InterPro" id="IPR006708">
    <property type="entry name" value="Pex19"/>
</dbReference>
<dbReference type="PANTHER" id="PTHR12774">
    <property type="entry name" value="PEROXISOMAL BIOGENESIS FACTOR 19"/>
    <property type="match status" value="1"/>
</dbReference>
<comment type="caution">
    <text evidence="2">The sequence shown here is derived from an EMBL/GenBank/DDBJ whole genome shotgun (WGS) entry which is preliminary data.</text>
</comment>
<evidence type="ECO:0000313" key="2">
    <source>
        <dbReference type="EMBL" id="KAJ8097418.1"/>
    </source>
</evidence>
<sequence>MASVNPPKEIQVDEEEDDLDDLDELLDEFTLKSPEPSPATAAKSTVDSTSAMAETSFDQSPTARESAEDEFAKQLEVGIEQILSDLEKNPESRKQFEELMKGISDFTTLNGADTPSSAPSGAASVPQGQTQGKKADTLQETIARTMERMKESGQQVEKEITATSEEDEFLAAMMRQLEQSSAASGAGDQGLGSDEDLSKMLAGMMEQLTSKEILYEPMKELDDKYSDWLQKNMASLSPEAAARYDTQRVVVREIVVRFENPSYSDHSDADRKYIVERMQKMQESGSPPPDIMGELGPGAMGLDNSLGGLGPEMENCNLQ</sequence>
<dbReference type="GO" id="GO:0045046">
    <property type="term" value="P:protein import into peroxisome membrane"/>
    <property type="evidence" value="ECO:0007669"/>
    <property type="project" value="TreeGrafter"/>
</dbReference>
<reference evidence="2" key="1">
    <citation type="submission" date="2023-03" db="EMBL/GenBank/DDBJ databases">
        <title>Near-Complete genome sequence of Lipomyces tetrasporous NRRL Y-64009, an oleaginous yeast capable of growing on lignocellulosic hydrolysates.</title>
        <authorList>
            <consortium name="Lawrence Berkeley National Laboratory"/>
            <person name="Jagtap S.S."/>
            <person name="Liu J.-J."/>
            <person name="Walukiewicz H.E."/>
            <person name="Pangilinan J."/>
            <person name="Lipzen A."/>
            <person name="Ahrendt S."/>
            <person name="Koriabine M."/>
            <person name="Cobaugh K."/>
            <person name="Salamov A."/>
            <person name="Yoshinaga Y."/>
            <person name="Ng V."/>
            <person name="Daum C."/>
            <person name="Grigoriev I.V."/>
            <person name="Slininger P.J."/>
            <person name="Dien B.S."/>
            <person name="Jin Y.-S."/>
            <person name="Rao C.V."/>
        </authorList>
    </citation>
    <scope>NUCLEOTIDE SEQUENCE</scope>
    <source>
        <strain evidence="2">NRRL Y-64009</strain>
    </source>
</reference>
<feature type="region of interest" description="Disordered" evidence="1">
    <location>
        <begin position="106"/>
        <end position="136"/>
    </location>
</feature>
<dbReference type="Proteomes" id="UP001217417">
    <property type="component" value="Unassembled WGS sequence"/>
</dbReference>
<dbReference type="AlphaFoldDB" id="A0AAD7VPQ1"/>
<dbReference type="PANTHER" id="PTHR12774:SF2">
    <property type="entry name" value="PEROXISOMAL BIOGENESIS FACTOR 19"/>
    <property type="match status" value="1"/>
</dbReference>
<dbReference type="GO" id="GO:0033328">
    <property type="term" value="F:peroxisome membrane targeting sequence binding"/>
    <property type="evidence" value="ECO:0007669"/>
    <property type="project" value="TreeGrafter"/>
</dbReference>
<feature type="compositionally biased region" description="Polar residues" evidence="1">
    <location>
        <begin position="42"/>
        <end position="63"/>
    </location>
</feature>
<keyword evidence="3" id="KW-1185">Reference proteome</keyword>
<dbReference type="GeneID" id="80880916"/>
<feature type="region of interest" description="Disordered" evidence="1">
    <location>
        <begin position="29"/>
        <end position="70"/>
    </location>
</feature>